<reference evidence="2" key="2">
    <citation type="journal article" date="2021" name="PeerJ">
        <title>Extensive microbial diversity within the chicken gut microbiome revealed by metagenomics and culture.</title>
        <authorList>
            <person name="Gilroy R."/>
            <person name="Ravi A."/>
            <person name="Getino M."/>
            <person name="Pursley I."/>
            <person name="Horton D.L."/>
            <person name="Alikhan N.F."/>
            <person name="Baker D."/>
            <person name="Gharbi K."/>
            <person name="Hall N."/>
            <person name="Watson M."/>
            <person name="Adriaenssens E.M."/>
            <person name="Foster-Nyarko E."/>
            <person name="Jarju S."/>
            <person name="Secka A."/>
            <person name="Antonio M."/>
            <person name="Oren A."/>
            <person name="Chaudhuri R.R."/>
            <person name="La Ragione R."/>
            <person name="Hildebrand F."/>
            <person name="Pallen M.J."/>
        </authorList>
    </citation>
    <scope>NUCLEOTIDE SEQUENCE</scope>
    <source>
        <strain evidence="2">15467</strain>
    </source>
</reference>
<dbReference type="Gene3D" id="2.60.40.10">
    <property type="entry name" value="Immunoglobulins"/>
    <property type="match status" value="2"/>
</dbReference>
<dbReference type="InterPro" id="IPR013783">
    <property type="entry name" value="Ig-like_fold"/>
</dbReference>
<feature type="chain" id="PRO_5039236852" evidence="1">
    <location>
        <begin position="24"/>
        <end position="361"/>
    </location>
</feature>
<name>A0A9D9DKS2_9BACT</name>
<comment type="caution">
    <text evidence="2">The sequence shown here is derived from an EMBL/GenBank/DDBJ whole genome shotgun (WGS) entry which is preliminary data.</text>
</comment>
<dbReference type="Proteomes" id="UP000823635">
    <property type="component" value="Unassembled WGS sequence"/>
</dbReference>
<protein>
    <submittedName>
        <fullName evidence="2">DUF1573 domain-containing protein</fullName>
    </submittedName>
</protein>
<dbReference type="InterPro" id="IPR011467">
    <property type="entry name" value="DUF1573"/>
</dbReference>
<dbReference type="Pfam" id="PF07610">
    <property type="entry name" value="DUF1573"/>
    <property type="match status" value="2"/>
</dbReference>
<proteinExistence type="predicted"/>
<dbReference type="PANTHER" id="PTHR37833:SF1">
    <property type="entry name" value="SIGNAL PEPTIDE PROTEIN"/>
    <property type="match status" value="1"/>
</dbReference>
<sequence length="361" mass="38903">MRFIEKYMALLLPALLAASLSYSQTGFETALEFESTVHNFGKISTDAGEQHCTFEFTNISDKPVVINNVISSCGCAQPEWPRQPIMPGKGGKIEVTYMNDQGPYPFEKNITVYTSASKKPIILRISGIAYEKEKSLKELFPVAVGPLGIMKNNIGAGQIEQGYSKAGSISVANFSQKPVSVRFEGLSSGLALKAVPDVLEPGAIGEIRYEIDTKAALNWGNTTYSASVVCNGERASARLNFNCMIIDNVSGMSAEQKNNSPMILAKNSSVTLEAARGESVTAKFSLRNTGAGNLVIHKADTNGDSFEITYPEREIQPGENFEIAAKIKAPGAGGEKIYTITLITNSPKRPLVNLFVALGTK</sequence>
<accession>A0A9D9DKS2</accession>
<dbReference type="PANTHER" id="PTHR37833">
    <property type="entry name" value="LIPOPROTEIN-RELATED"/>
    <property type="match status" value="1"/>
</dbReference>
<dbReference type="AlphaFoldDB" id="A0A9D9DKS2"/>
<keyword evidence="1" id="KW-0732">Signal</keyword>
<feature type="signal peptide" evidence="1">
    <location>
        <begin position="1"/>
        <end position="23"/>
    </location>
</feature>
<evidence type="ECO:0000313" key="2">
    <source>
        <dbReference type="EMBL" id="MBO8429273.1"/>
    </source>
</evidence>
<organism evidence="2 3">
    <name type="scientific">Candidatus Egerieousia excrementavium</name>
    <dbReference type="NCBI Taxonomy" id="2840778"/>
    <lineage>
        <taxon>Bacteria</taxon>
        <taxon>Pseudomonadati</taxon>
        <taxon>Bacteroidota</taxon>
        <taxon>Bacteroidia</taxon>
        <taxon>Bacteroidales</taxon>
        <taxon>Candidatus Egerieousia</taxon>
    </lineage>
</organism>
<reference evidence="2" key="1">
    <citation type="submission" date="2020-10" db="EMBL/GenBank/DDBJ databases">
        <authorList>
            <person name="Gilroy R."/>
        </authorList>
    </citation>
    <scope>NUCLEOTIDE SEQUENCE</scope>
    <source>
        <strain evidence="2">15467</strain>
    </source>
</reference>
<dbReference type="EMBL" id="JADINB010000113">
    <property type="protein sequence ID" value="MBO8429273.1"/>
    <property type="molecule type" value="Genomic_DNA"/>
</dbReference>
<gene>
    <name evidence="2" type="ORF">IAC68_05025</name>
</gene>
<evidence type="ECO:0000256" key="1">
    <source>
        <dbReference type="SAM" id="SignalP"/>
    </source>
</evidence>
<evidence type="ECO:0000313" key="3">
    <source>
        <dbReference type="Proteomes" id="UP000823635"/>
    </source>
</evidence>